<dbReference type="InterPro" id="IPR036890">
    <property type="entry name" value="HATPase_C_sf"/>
</dbReference>
<evidence type="ECO:0000256" key="1">
    <source>
        <dbReference type="ARBA" id="ARBA00000085"/>
    </source>
</evidence>
<evidence type="ECO:0000256" key="13">
    <source>
        <dbReference type="ARBA" id="ARBA00023136"/>
    </source>
</evidence>
<dbReference type="PROSITE" id="PS50109">
    <property type="entry name" value="HIS_KIN"/>
    <property type="match status" value="1"/>
</dbReference>
<keyword evidence="18" id="KW-1185">Reference proteome</keyword>
<dbReference type="PANTHER" id="PTHR45436:SF3">
    <property type="entry name" value="SENSOR HISTIDINE KINASE HPRS"/>
    <property type="match status" value="1"/>
</dbReference>
<evidence type="ECO:0000313" key="17">
    <source>
        <dbReference type="EMBL" id="KAA1007287.1"/>
    </source>
</evidence>
<keyword evidence="3 14" id="KW-1003">Cell membrane</keyword>
<dbReference type="InterPro" id="IPR036097">
    <property type="entry name" value="HisK_dim/P_sf"/>
</dbReference>
<feature type="domain" description="HAMP" evidence="16">
    <location>
        <begin position="192"/>
        <end position="245"/>
    </location>
</feature>
<dbReference type="InterPro" id="IPR004358">
    <property type="entry name" value="Sig_transdc_His_kin-like_C"/>
</dbReference>
<dbReference type="GO" id="GO:0005524">
    <property type="term" value="F:ATP binding"/>
    <property type="evidence" value="ECO:0007669"/>
    <property type="project" value="UniProtKB-KW"/>
</dbReference>
<dbReference type="SMART" id="SM00304">
    <property type="entry name" value="HAMP"/>
    <property type="match status" value="1"/>
</dbReference>
<reference evidence="17 18" key="1">
    <citation type="submission" date="2019-08" db="EMBL/GenBank/DDBJ databases">
        <title>Paraburkholderia sp. DCY113.</title>
        <authorList>
            <person name="Kang J."/>
        </authorList>
    </citation>
    <scope>NUCLEOTIDE SEQUENCE [LARGE SCALE GENOMIC DNA]</scope>
    <source>
        <strain evidence="17 18">DCY113</strain>
    </source>
</reference>
<dbReference type="NCBIfam" id="TIGR01386">
    <property type="entry name" value="cztS_silS_copS"/>
    <property type="match status" value="1"/>
</dbReference>
<dbReference type="Pfam" id="PF00672">
    <property type="entry name" value="HAMP"/>
    <property type="match status" value="1"/>
</dbReference>
<dbReference type="CDD" id="cd00082">
    <property type="entry name" value="HisKA"/>
    <property type="match status" value="1"/>
</dbReference>
<dbReference type="GO" id="GO:0000155">
    <property type="term" value="F:phosphorelay sensor kinase activity"/>
    <property type="evidence" value="ECO:0007669"/>
    <property type="project" value="InterPro"/>
</dbReference>
<evidence type="ECO:0000256" key="4">
    <source>
        <dbReference type="ARBA" id="ARBA00022519"/>
    </source>
</evidence>
<feature type="domain" description="Histidine kinase" evidence="15">
    <location>
        <begin position="253"/>
        <end position="467"/>
    </location>
</feature>
<comment type="catalytic activity">
    <reaction evidence="1 14">
        <text>ATP + protein L-histidine = ADP + protein N-phospho-L-histidine.</text>
        <dbReference type="EC" id="2.7.13.3"/>
    </reaction>
</comment>
<dbReference type="RefSeq" id="WP_149672412.1">
    <property type="nucleotide sequence ID" value="NZ_VTUZ01000017.1"/>
</dbReference>
<keyword evidence="4 14" id="KW-0997">Cell inner membrane</keyword>
<dbReference type="InterPro" id="IPR050428">
    <property type="entry name" value="TCS_sensor_his_kinase"/>
</dbReference>
<feature type="transmembrane region" description="Helical" evidence="14">
    <location>
        <begin position="172"/>
        <end position="191"/>
    </location>
</feature>
<dbReference type="SUPFAM" id="SSF47384">
    <property type="entry name" value="Homodimeric domain of signal transducing histidine kinase"/>
    <property type="match status" value="1"/>
</dbReference>
<keyword evidence="6 14" id="KW-0808">Transferase</keyword>
<dbReference type="InterPro" id="IPR005467">
    <property type="entry name" value="His_kinase_dom"/>
</dbReference>
<dbReference type="PROSITE" id="PS50885">
    <property type="entry name" value="HAMP"/>
    <property type="match status" value="1"/>
</dbReference>
<dbReference type="InterPro" id="IPR006290">
    <property type="entry name" value="CztS_silS_copS"/>
</dbReference>
<gene>
    <name evidence="17" type="ORF">FVF58_24495</name>
</gene>
<keyword evidence="5" id="KW-0597">Phosphoprotein</keyword>
<evidence type="ECO:0000256" key="11">
    <source>
        <dbReference type="ARBA" id="ARBA00022989"/>
    </source>
</evidence>
<dbReference type="InterPro" id="IPR003594">
    <property type="entry name" value="HATPase_dom"/>
</dbReference>
<evidence type="ECO:0000256" key="12">
    <source>
        <dbReference type="ARBA" id="ARBA00023012"/>
    </source>
</evidence>
<evidence type="ECO:0000256" key="2">
    <source>
        <dbReference type="ARBA" id="ARBA00004533"/>
    </source>
</evidence>
<dbReference type="EMBL" id="VTUZ01000017">
    <property type="protein sequence ID" value="KAA1007287.1"/>
    <property type="molecule type" value="Genomic_DNA"/>
</dbReference>
<dbReference type="PANTHER" id="PTHR45436">
    <property type="entry name" value="SENSOR HISTIDINE KINASE YKOH"/>
    <property type="match status" value="1"/>
</dbReference>
<evidence type="ECO:0000256" key="8">
    <source>
        <dbReference type="ARBA" id="ARBA00022741"/>
    </source>
</evidence>
<dbReference type="Gene3D" id="6.10.340.10">
    <property type="match status" value="1"/>
</dbReference>
<accession>A0A5B0GWJ8</accession>
<protein>
    <recommendedName>
        <fullName evidence="14">Sensor protein</fullName>
        <ecNumber evidence="14">2.7.13.3</ecNumber>
    </recommendedName>
</protein>
<dbReference type="Pfam" id="PF02518">
    <property type="entry name" value="HATPase_c"/>
    <property type="match status" value="1"/>
</dbReference>
<dbReference type="SMART" id="SM00388">
    <property type="entry name" value="HisKA"/>
    <property type="match status" value="1"/>
</dbReference>
<dbReference type="Gene3D" id="3.30.565.10">
    <property type="entry name" value="Histidine kinase-like ATPase, C-terminal domain"/>
    <property type="match status" value="1"/>
</dbReference>
<evidence type="ECO:0000256" key="3">
    <source>
        <dbReference type="ARBA" id="ARBA00022475"/>
    </source>
</evidence>
<dbReference type="GO" id="GO:0005886">
    <property type="term" value="C:plasma membrane"/>
    <property type="evidence" value="ECO:0007669"/>
    <property type="project" value="UniProtKB-SubCell"/>
</dbReference>
<dbReference type="Gene3D" id="1.10.287.130">
    <property type="match status" value="1"/>
</dbReference>
<comment type="caution">
    <text evidence="17">The sequence shown here is derived from an EMBL/GenBank/DDBJ whole genome shotgun (WGS) entry which is preliminary data.</text>
</comment>
<dbReference type="AlphaFoldDB" id="A0A5B0GWJ8"/>
<dbReference type="CDD" id="cd00075">
    <property type="entry name" value="HATPase"/>
    <property type="match status" value="1"/>
</dbReference>
<dbReference type="SUPFAM" id="SSF55874">
    <property type="entry name" value="ATPase domain of HSP90 chaperone/DNA topoisomerase II/histidine kinase"/>
    <property type="match status" value="1"/>
</dbReference>
<evidence type="ECO:0000256" key="14">
    <source>
        <dbReference type="RuleBase" id="RU364088"/>
    </source>
</evidence>
<keyword evidence="7 14" id="KW-0812">Transmembrane</keyword>
<keyword evidence="12 14" id="KW-0902">Two-component regulatory system</keyword>
<feature type="transmembrane region" description="Helical" evidence="14">
    <location>
        <begin position="15"/>
        <end position="33"/>
    </location>
</feature>
<dbReference type="EC" id="2.7.13.3" evidence="14"/>
<evidence type="ECO:0000259" key="15">
    <source>
        <dbReference type="PROSITE" id="PS50109"/>
    </source>
</evidence>
<keyword evidence="13 14" id="KW-0472">Membrane</keyword>
<sequence length="475" mass="52533">MKLWTERSLTVRTTLLFALIACVVIGTLGAYFYHSAQVSLQRRADVVLTGRVEHFSRIVHDLYSVSELKKRPLLFETMLGAEQDVLLFRRPGEVPFVDVNPAHVEVPALPAGTVDRPPSLADIHQTRLPDGVPVHWAIATARARENGSEVEVIAGHPMTQEVRMLAAYRNRIVLATLTGMLAATLLAWYVLRRALRPVRAIAARAAQISPASLSVRLDSDAAPVELRQLTHAFNAMLDRLADGYQRLSQFAADLAHEIRTPVGALIGQTQVTLAKPREPDEYQQLLESNLEELNRLSHIAENILFLAHADHAALSVEREPVDLRAELVRIADYFEGPADERGMRFEVEAEGIVSVNPLLCRRAINNLVVNAVRYGASDTVVRLRGTQDAEGATVAVENDGEPIPEAQLNRLFDRFYRADAARSAFTESSGLGLAIVKAIMHLHGGTARVVCPAQGVVRFELRFPRADARHELRPQ</sequence>
<name>A0A5B0GWJ8_9BURK</name>
<keyword evidence="10 14" id="KW-0067">ATP-binding</keyword>
<evidence type="ECO:0000313" key="18">
    <source>
        <dbReference type="Proteomes" id="UP000325273"/>
    </source>
</evidence>
<dbReference type="Pfam" id="PF00512">
    <property type="entry name" value="HisKA"/>
    <property type="match status" value="1"/>
</dbReference>
<keyword evidence="11 14" id="KW-1133">Transmembrane helix</keyword>
<dbReference type="InterPro" id="IPR003660">
    <property type="entry name" value="HAMP_dom"/>
</dbReference>
<evidence type="ECO:0000256" key="5">
    <source>
        <dbReference type="ARBA" id="ARBA00022553"/>
    </source>
</evidence>
<evidence type="ECO:0000256" key="9">
    <source>
        <dbReference type="ARBA" id="ARBA00022777"/>
    </source>
</evidence>
<evidence type="ECO:0000259" key="16">
    <source>
        <dbReference type="PROSITE" id="PS50885"/>
    </source>
</evidence>
<dbReference type="SMART" id="SM00387">
    <property type="entry name" value="HATPase_c"/>
    <property type="match status" value="1"/>
</dbReference>
<organism evidence="17 18">
    <name type="scientific">Paraburkholderia panacisoli</name>
    <dbReference type="NCBI Taxonomy" id="2603818"/>
    <lineage>
        <taxon>Bacteria</taxon>
        <taxon>Pseudomonadati</taxon>
        <taxon>Pseudomonadota</taxon>
        <taxon>Betaproteobacteria</taxon>
        <taxon>Burkholderiales</taxon>
        <taxon>Burkholderiaceae</taxon>
        <taxon>Paraburkholderia</taxon>
    </lineage>
</organism>
<evidence type="ECO:0000256" key="10">
    <source>
        <dbReference type="ARBA" id="ARBA00022840"/>
    </source>
</evidence>
<dbReference type="InterPro" id="IPR003661">
    <property type="entry name" value="HisK_dim/P_dom"/>
</dbReference>
<dbReference type="SUPFAM" id="SSF158472">
    <property type="entry name" value="HAMP domain-like"/>
    <property type="match status" value="1"/>
</dbReference>
<comment type="function">
    <text evidence="14">Member of a two-component regulatory system.</text>
</comment>
<keyword evidence="9 14" id="KW-0418">Kinase</keyword>
<proteinExistence type="predicted"/>
<keyword evidence="8 14" id="KW-0547">Nucleotide-binding</keyword>
<dbReference type="PRINTS" id="PR00344">
    <property type="entry name" value="BCTRLSENSOR"/>
</dbReference>
<comment type="subcellular location">
    <subcellularLocation>
        <location evidence="2 14">Cell inner membrane</location>
    </subcellularLocation>
</comment>
<dbReference type="Proteomes" id="UP000325273">
    <property type="component" value="Unassembled WGS sequence"/>
</dbReference>
<evidence type="ECO:0000256" key="7">
    <source>
        <dbReference type="ARBA" id="ARBA00022692"/>
    </source>
</evidence>
<evidence type="ECO:0000256" key="6">
    <source>
        <dbReference type="ARBA" id="ARBA00022679"/>
    </source>
</evidence>